<organism evidence="1 2">
    <name type="scientific">Commensalibacter intestini</name>
    <dbReference type="NCBI Taxonomy" id="479936"/>
    <lineage>
        <taxon>Bacteria</taxon>
        <taxon>Pseudomonadati</taxon>
        <taxon>Pseudomonadota</taxon>
        <taxon>Alphaproteobacteria</taxon>
        <taxon>Acetobacterales</taxon>
        <taxon>Acetobacteraceae</taxon>
    </lineage>
</organism>
<dbReference type="RefSeq" id="WP_008854354.1">
    <property type="nucleotide sequence ID" value="NZ_JOPB01000014.1"/>
</dbReference>
<dbReference type="EMBL" id="JOPB01000014">
    <property type="protein sequence ID" value="OUI77838.1"/>
    <property type="molecule type" value="Genomic_DNA"/>
</dbReference>
<name>A0A251ZT42_9PROT</name>
<dbReference type="Pfam" id="PF22759">
    <property type="entry name" value="E217_GP41"/>
    <property type="match status" value="1"/>
</dbReference>
<accession>A0A251ZT42</accession>
<gene>
    <name evidence="1" type="ORF">HK18_00965</name>
</gene>
<proteinExistence type="predicted"/>
<keyword evidence="2" id="KW-1185">Reference proteome</keyword>
<dbReference type="AlphaFoldDB" id="A0A251ZT42"/>
<evidence type="ECO:0000313" key="2">
    <source>
        <dbReference type="Proteomes" id="UP000194946"/>
    </source>
</evidence>
<dbReference type="Proteomes" id="UP000194946">
    <property type="component" value="Unassembled WGS sequence"/>
</dbReference>
<comment type="caution">
    <text evidence="1">The sequence shown here is derived from an EMBL/GenBank/DDBJ whole genome shotgun (WGS) entry which is preliminary data.</text>
</comment>
<evidence type="ECO:0000313" key="1">
    <source>
        <dbReference type="EMBL" id="OUI77838.1"/>
    </source>
</evidence>
<reference evidence="2" key="1">
    <citation type="submission" date="2014-06" db="EMBL/GenBank/DDBJ databases">
        <authorList>
            <person name="Winans N.J."/>
            <person name="Newell P.D."/>
            <person name="Douglas A.E."/>
        </authorList>
    </citation>
    <scope>NUCLEOTIDE SEQUENCE [LARGE SCALE GENOMIC DNA]</scope>
    <source>
        <strain evidence="2">DmL_052</strain>
    </source>
</reference>
<sequence>MADDSTSLQYIMIKPNILHRSFTKRYLKFEFIAGVDKDNKPIYFAVTGSKDTAQKAVVQNLRATASISYTGGSSLPECECTIYNMDEALANKLTTLGQYQKNNTGYGNQLIVYASTDYGSLEKPVFTKIFEGGISVAYTDYGSSPDVIFHVRAMALGGLNLHAAKSLSFRGKVSAAAIIQSIIEDYNKKLSLTSDNPLYLIFKNYSVTATLNGSNYSGDVISQIRQCASDAHIRFSIQNGVVYIWPMNLSLNEAIAKSAISEDQSKAMKTRVFSNKTGMVGYPTYANDGITVRSIFTRDLLYGEEIQVESVYTPACGLWKYMISMQHELSCLTPNGAWTTTIGLSKISEEEKEKLSKQK</sequence>
<dbReference type="InterPro" id="IPR054496">
    <property type="entry name" value="E217_GP41"/>
</dbReference>
<protein>
    <submittedName>
        <fullName evidence="1">Uncharacterized protein</fullName>
    </submittedName>
</protein>